<protein>
    <submittedName>
        <fullName evidence="1">Beta-N-acetylglucosaminidase</fullName>
    </submittedName>
</protein>
<name>K1U9P5_9ZZZZ</name>
<proteinExistence type="predicted"/>
<dbReference type="EMBL" id="AJWZ01000485">
    <property type="protein sequence ID" value="EKC76714.1"/>
    <property type="molecule type" value="Genomic_DNA"/>
</dbReference>
<organism evidence="1">
    <name type="scientific">human gut metagenome</name>
    <dbReference type="NCBI Taxonomy" id="408170"/>
    <lineage>
        <taxon>unclassified sequences</taxon>
        <taxon>metagenomes</taxon>
        <taxon>organismal metagenomes</taxon>
    </lineage>
</organism>
<accession>K1U9P5</accession>
<sequence length="229" mass="25129">SILGGAEVISASYIRKGQDTLYLQKFNVSPTASNPVYTHQYMQNISAPTSEALSMKKLYESAGALENTFVFKIPVYENMPASPCPMPTSSTNVVLQVPSGYDASTIYVDGIAYTPQVRNNRRIVKLPNGNAQSAVVYRYNENGAPIGMYVWTLEYRNNAYVATEQPGLTDLLTYHGFSIRITGKAGIRFKTGISTDLRAQLLGNGVNGYNIAPGLKRHFCLRAVPVYPV</sequence>
<evidence type="ECO:0000313" key="1">
    <source>
        <dbReference type="EMBL" id="EKC76714.1"/>
    </source>
</evidence>
<comment type="caution">
    <text evidence="1">The sequence shown here is derived from an EMBL/GenBank/DDBJ whole genome shotgun (WGS) entry which is preliminary data.</text>
</comment>
<gene>
    <name evidence="1" type="ORF">OBE_00707</name>
</gene>
<reference evidence="1" key="1">
    <citation type="journal article" date="2013" name="Environ. Microbiol.">
        <title>Microbiota from the distal guts of lean and obese adolescents exhibit partial functional redundancy besides clear differences in community structure.</title>
        <authorList>
            <person name="Ferrer M."/>
            <person name="Ruiz A."/>
            <person name="Lanza F."/>
            <person name="Haange S.B."/>
            <person name="Oberbach A."/>
            <person name="Till H."/>
            <person name="Bargiela R."/>
            <person name="Campoy C."/>
            <person name="Segura M.T."/>
            <person name="Richter M."/>
            <person name="von Bergen M."/>
            <person name="Seifert J."/>
            <person name="Suarez A."/>
        </authorList>
    </citation>
    <scope>NUCLEOTIDE SEQUENCE</scope>
</reference>
<dbReference type="AlphaFoldDB" id="K1U9P5"/>
<feature type="non-terminal residue" evidence="1">
    <location>
        <position position="1"/>
    </location>
</feature>